<feature type="compositionally biased region" description="Low complexity" evidence="1">
    <location>
        <begin position="191"/>
        <end position="205"/>
    </location>
</feature>
<sequence>MHTVGPYLALQVVGTCQVGAVWSAADSANNQVTVALIDTDAVNEDPSLRQRFSDSVSELEQAKQLSVLAGDFTARAPWIASPTTDATVVAQVFRRMGLMYQPVSNPAEGAEAAGAQAEPTEATMAIPAAAVPSWVAEPGNPEAQTEPAGAIPQPVTPGSWEQPTVHVPALPGPPPQVSAPPADPAPPAPASAPQQPVNQPPAADAEPTTMVTPQGPFPPQGPTAAHPTVGSGVPYQQAPYQPAPGSGVPYSSPPGSAVPHYSAPGSAVPYYPAPGSAVPYSGPPGSVPHYGPQPGQQPQGPAQPGYQPAGYQPPAYQPAGYQPTGYQPAGYQQPQPPPAQLSGPPAAAAAPQPASWPQPTASPPPPPYSGVTPPAGGGGPSRGLLIGVAAALVLVLGLGAGTAVFLLRGDSADTTAAPTSPPTAPPEPTAEGPERPGIEPPEDGEWPEDWPSFDPGDPVTTMTDLPGLEFSFAAPDGWECTEVTVEAGAAHYSCFDEESRQLGGDLIVRECEDPCDASRRVEMRRAEEAWGLQWVRDGGYWSWAESEELGGGDQYGLVLVGYYRSSDEARMDRQLVFRMSGPLEQADELRKLLDSVRGEVR</sequence>
<name>A0A895Y904_9ACTN</name>
<reference evidence="3" key="1">
    <citation type="submission" date="2021-02" db="EMBL/GenBank/DDBJ databases">
        <title>Natrosporangium hydrolyticum gen. nov., sp. nov, a haloalkaliphilic actinobacterium from a soda solonchak soil.</title>
        <authorList>
            <person name="Sorokin D.Y."/>
            <person name="Khijniak T.V."/>
            <person name="Zakharycheva A.P."/>
            <person name="Boueva O.V."/>
            <person name="Ariskina E.V."/>
            <person name="Hahnke R.L."/>
            <person name="Bunk B."/>
            <person name="Sproer C."/>
            <person name="Schumann P."/>
            <person name="Evtushenko L.I."/>
            <person name="Kublanov I.V."/>
        </authorList>
    </citation>
    <scope>NUCLEOTIDE SEQUENCE</scope>
    <source>
        <strain evidence="3">DSM 106523</strain>
    </source>
</reference>
<dbReference type="EMBL" id="CP070499">
    <property type="protein sequence ID" value="QSB12795.1"/>
    <property type="molecule type" value="Genomic_DNA"/>
</dbReference>
<keyword evidence="2" id="KW-0812">Transmembrane</keyword>
<proteinExistence type="predicted"/>
<keyword evidence="4" id="KW-1185">Reference proteome</keyword>
<dbReference type="AlphaFoldDB" id="A0A895Y904"/>
<protein>
    <submittedName>
        <fullName evidence="3">Uncharacterized protein</fullName>
    </submittedName>
</protein>
<feature type="compositionally biased region" description="Low complexity" evidence="1">
    <location>
        <begin position="234"/>
        <end position="258"/>
    </location>
</feature>
<feature type="region of interest" description="Disordered" evidence="1">
    <location>
        <begin position="135"/>
        <end position="258"/>
    </location>
</feature>
<organism evidence="3 4">
    <name type="scientific">Natronosporangium hydrolyticum</name>
    <dbReference type="NCBI Taxonomy" id="2811111"/>
    <lineage>
        <taxon>Bacteria</taxon>
        <taxon>Bacillati</taxon>
        <taxon>Actinomycetota</taxon>
        <taxon>Actinomycetes</taxon>
        <taxon>Micromonosporales</taxon>
        <taxon>Micromonosporaceae</taxon>
        <taxon>Natronosporangium</taxon>
    </lineage>
</organism>
<dbReference type="Proteomes" id="UP000662857">
    <property type="component" value="Chromosome"/>
</dbReference>
<feature type="compositionally biased region" description="Pro residues" evidence="1">
    <location>
        <begin position="354"/>
        <end position="368"/>
    </location>
</feature>
<feature type="compositionally biased region" description="Low complexity" evidence="1">
    <location>
        <begin position="340"/>
        <end position="353"/>
    </location>
</feature>
<keyword evidence="2" id="KW-1133">Transmembrane helix</keyword>
<gene>
    <name evidence="3" type="ORF">JQS43_13985</name>
</gene>
<accession>A0A895Y904</accession>
<dbReference type="KEGG" id="nhy:JQS43_13985"/>
<feature type="compositionally biased region" description="Low complexity" evidence="1">
    <location>
        <begin position="290"/>
        <end position="333"/>
    </location>
</feature>
<feature type="compositionally biased region" description="Pro residues" evidence="1">
    <location>
        <begin position="419"/>
        <end position="428"/>
    </location>
</feature>
<evidence type="ECO:0000313" key="4">
    <source>
        <dbReference type="Proteomes" id="UP000662857"/>
    </source>
</evidence>
<feature type="transmembrane region" description="Helical" evidence="2">
    <location>
        <begin position="384"/>
        <end position="407"/>
    </location>
</feature>
<evidence type="ECO:0000256" key="1">
    <source>
        <dbReference type="SAM" id="MobiDB-lite"/>
    </source>
</evidence>
<feature type="region of interest" description="Disordered" evidence="1">
    <location>
        <begin position="413"/>
        <end position="460"/>
    </location>
</feature>
<dbReference type="RefSeq" id="WP_239679590.1">
    <property type="nucleotide sequence ID" value="NZ_CP070499.1"/>
</dbReference>
<evidence type="ECO:0000256" key="2">
    <source>
        <dbReference type="SAM" id="Phobius"/>
    </source>
</evidence>
<keyword evidence="2" id="KW-0472">Membrane</keyword>
<feature type="region of interest" description="Disordered" evidence="1">
    <location>
        <begin position="282"/>
        <end position="375"/>
    </location>
</feature>
<feature type="compositionally biased region" description="Pro residues" evidence="1">
    <location>
        <begin position="170"/>
        <end position="190"/>
    </location>
</feature>
<evidence type="ECO:0000313" key="3">
    <source>
        <dbReference type="EMBL" id="QSB12795.1"/>
    </source>
</evidence>